<dbReference type="GO" id="GO:0006508">
    <property type="term" value="P:proteolysis"/>
    <property type="evidence" value="ECO:0007669"/>
    <property type="project" value="UniProtKB-KW"/>
</dbReference>
<keyword evidence="6 16" id="KW-0963">Cytoplasm</keyword>
<dbReference type="FunFam" id="3.30.2010.30:FF:000001">
    <property type="entry name" value="Leukotriene A(4) hydrolase"/>
    <property type="match status" value="1"/>
</dbReference>
<keyword evidence="19" id="KW-1185">Reference proteome</keyword>
<dbReference type="PRINTS" id="PR00756">
    <property type="entry name" value="ALADIPTASE"/>
</dbReference>
<dbReference type="GO" id="GO:0008237">
    <property type="term" value="F:metallopeptidase activity"/>
    <property type="evidence" value="ECO:0007669"/>
    <property type="project" value="UniProtKB-KW"/>
</dbReference>
<dbReference type="FunFam" id="2.60.40.1730:FF:000004">
    <property type="entry name" value="Leukotriene A(4) hydrolase"/>
    <property type="match status" value="1"/>
</dbReference>
<evidence type="ECO:0000256" key="8">
    <source>
        <dbReference type="ARBA" id="ARBA00022723"/>
    </source>
</evidence>
<evidence type="ECO:0000256" key="9">
    <source>
        <dbReference type="ARBA" id="ARBA00022801"/>
    </source>
</evidence>
<protein>
    <recommendedName>
        <fullName evidence="16">Leukotriene A(4) hydrolase</fullName>
        <shortName evidence="16">LTA-4 hydrolase</shortName>
        <ecNumber evidence="16">3.3.2.10</ecNumber>
        <ecNumber evidence="16">3.4.11.-</ecNumber>
    </recommendedName>
</protein>
<dbReference type="SUPFAM" id="SSF55486">
    <property type="entry name" value="Metalloproteases ('zincins'), catalytic domain"/>
    <property type="match status" value="1"/>
</dbReference>
<feature type="binding site" evidence="15">
    <location>
        <position position="324"/>
    </location>
    <ligand>
        <name>Zn(2+)</name>
        <dbReference type="ChEBI" id="CHEBI:29105"/>
        <note>catalytic</note>
    </ligand>
</feature>
<evidence type="ECO:0000256" key="16">
    <source>
        <dbReference type="RuleBase" id="RU361141"/>
    </source>
</evidence>
<feature type="active site" description="Proton donor" evidence="13">
    <location>
        <position position="389"/>
    </location>
</feature>
<keyword evidence="12" id="KW-0539">Nucleus</keyword>
<dbReference type="InterPro" id="IPR038502">
    <property type="entry name" value="M1_LTA-4_hydro/amino_C_sf"/>
</dbReference>
<comment type="caution">
    <text evidence="18">The sequence shown here is derived from an EMBL/GenBank/DDBJ whole genome shotgun (WGS) entry which is preliminary data.</text>
</comment>
<dbReference type="GO" id="GO:0005634">
    <property type="term" value="C:nucleus"/>
    <property type="evidence" value="ECO:0007669"/>
    <property type="project" value="UniProtKB-SubCell"/>
</dbReference>
<dbReference type="AlphaFoldDB" id="A0A3A2ZIA9"/>
<gene>
    <name evidence="18" type="ORF">PHISCL_06512</name>
</gene>
<accession>A0A3A2ZIA9</accession>
<evidence type="ECO:0000256" key="15">
    <source>
        <dbReference type="PIRSR" id="PIRSR612777-3"/>
    </source>
</evidence>
<evidence type="ECO:0000256" key="10">
    <source>
        <dbReference type="ARBA" id="ARBA00022833"/>
    </source>
</evidence>
<evidence type="ECO:0000256" key="3">
    <source>
        <dbReference type="ARBA" id="ARBA00004123"/>
    </source>
</evidence>
<evidence type="ECO:0000256" key="6">
    <source>
        <dbReference type="ARBA" id="ARBA00022490"/>
    </source>
</evidence>
<evidence type="ECO:0000256" key="2">
    <source>
        <dbReference type="ARBA" id="ARBA00002142"/>
    </source>
</evidence>
<evidence type="ECO:0000256" key="12">
    <source>
        <dbReference type="ARBA" id="ARBA00023242"/>
    </source>
</evidence>
<dbReference type="FunFam" id="1.25.40.320:FF:000001">
    <property type="entry name" value="Leukotriene A(4) hydrolase"/>
    <property type="match status" value="1"/>
</dbReference>
<dbReference type="EMBL" id="MVGC01000249">
    <property type="protein sequence ID" value="RJE21137.1"/>
    <property type="molecule type" value="Genomic_DNA"/>
</dbReference>
<feature type="binding site" evidence="14">
    <location>
        <begin position="570"/>
        <end position="572"/>
    </location>
    <ligand>
        <name>a peptide</name>
        <dbReference type="ChEBI" id="CHEBI:60466"/>
    </ligand>
</feature>
<organism evidence="18 19">
    <name type="scientific">Aspergillus sclerotialis</name>
    <dbReference type="NCBI Taxonomy" id="2070753"/>
    <lineage>
        <taxon>Eukaryota</taxon>
        <taxon>Fungi</taxon>
        <taxon>Dikarya</taxon>
        <taxon>Ascomycota</taxon>
        <taxon>Pezizomycotina</taxon>
        <taxon>Eurotiomycetes</taxon>
        <taxon>Eurotiomycetidae</taxon>
        <taxon>Eurotiales</taxon>
        <taxon>Aspergillaceae</taxon>
        <taxon>Aspergillus</taxon>
        <taxon>Aspergillus subgen. Polypaecilum</taxon>
    </lineage>
</organism>
<dbReference type="STRING" id="2070753.A0A3A2ZIA9"/>
<dbReference type="Gene3D" id="1.10.390.10">
    <property type="entry name" value="Neutral Protease Domain 2"/>
    <property type="match status" value="1"/>
</dbReference>
<evidence type="ECO:0000256" key="13">
    <source>
        <dbReference type="PIRSR" id="PIRSR612777-1"/>
    </source>
</evidence>
<evidence type="ECO:0000256" key="5">
    <source>
        <dbReference type="ARBA" id="ARBA00010136"/>
    </source>
</evidence>
<dbReference type="EC" id="3.4.11.-" evidence="16"/>
<feature type="binding site" evidence="15">
    <location>
        <position position="301"/>
    </location>
    <ligand>
        <name>Zn(2+)</name>
        <dbReference type="ChEBI" id="CHEBI:29105"/>
        <note>catalytic</note>
    </ligand>
</feature>
<name>A0A3A2ZIA9_9EURO</name>
<dbReference type="NCBIfam" id="TIGR02411">
    <property type="entry name" value="leuko_A4_hydro"/>
    <property type="match status" value="1"/>
</dbReference>
<feature type="binding site" evidence="14">
    <location>
        <begin position="272"/>
        <end position="277"/>
    </location>
    <ligand>
        <name>a peptide</name>
        <dbReference type="ChEBI" id="CHEBI:60466"/>
    </ligand>
</feature>
<dbReference type="Pfam" id="PF17900">
    <property type="entry name" value="Peptidase_M1_N"/>
    <property type="match status" value="1"/>
</dbReference>
<sequence length="618" mass="69935">MSMASIINPPRDPNTLSNYNNWISTHITANLEIFFDQKKLAGNVIHQLKSITHGESQDILLDTSSLDIEGVKVDGKVSKWELLPRLEPYGTALKIKLDQGVELHKVVEVDISIKTTDKCTALQWLTPAQTSSKKHPYMFSQCQAIHARTIFPCQDTPDVKSTFDFNITSPLPVIASGLPDRHLSESTVSGKNLYRFHQNVPIPSYLFALASGDISEASIGPRSVVATSPDKLEECKWELEADTEKFINTIENIVYPYVWGEYNVLILPPSFPYGGMENPIFTFGTPSIVSKDRENVNVIAHELAHSWSGNLVTNASWEHFWLNEGWTTYLERRILGAVHGEPYRHFAAIIGWKSLVDAVEHFGHDHEFTKLVINLKGKDPDDAFSSIPYEKGFNFLFHLENLVGKDKFDKFIPHYFTAFRGKSLDSYEFKANILDFFASDKEAAAALNGIDWEAWFYSPGLPAKPYFDTSLADIVYELSAKWESLPESSFIPQASDIHGLTANQIVVFLEKILAFERPLTPELSRLMGEVYGFSKSENVEVTNLYFQVGLKSGDTSIIEGTTSLLGRIGRMKFVRPLYRKLNEVNRPLALETFEMHRDFYHPICRAMVEKDLFGKKDN</sequence>
<dbReference type="InterPro" id="IPR045357">
    <property type="entry name" value="Aminopeptidase_N-like_N"/>
</dbReference>
<dbReference type="Gene3D" id="3.30.2010.30">
    <property type="match status" value="1"/>
</dbReference>
<evidence type="ECO:0000313" key="19">
    <source>
        <dbReference type="Proteomes" id="UP000266188"/>
    </source>
</evidence>
<comment type="subcellular location">
    <subcellularLocation>
        <location evidence="4 16">Cytoplasm</location>
    </subcellularLocation>
    <subcellularLocation>
        <location evidence="3">Nucleus</location>
    </subcellularLocation>
</comment>
<dbReference type="GO" id="GO:0005829">
    <property type="term" value="C:cytosol"/>
    <property type="evidence" value="ECO:0007669"/>
    <property type="project" value="TreeGrafter"/>
</dbReference>
<dbReference type="InterPro" id="IPR049980">
    <property type="entry name" value="LTA4H_cat"/>
</dbReference>
<evidence type="ECO:0000256" key="7">
    <source>
        <dbReference type="ARBA" id="ARBA00022670"/>
    </source>
</evidence>
<comment type="catalytic activity">
    <reaction evidence="1 16">
        <text>an epoxide + H2O = an ethanediol</text>
        <dbReference type="Rhea" id="RHEA:19037"/>
        <dbReference type="ChEBI" id="CHEBI:15377"/>
        <dbReference type="ChEBI" id="CHEBI:32955"/>
        <dbReference type="ChEBI" id="CHEBI:140594"/>
        <dbReference type="EC" id="3.3.2.10"/>
    </reaction>
</comment>
<keyword evidence="10 15" id="KW-0862">Zinc</keyword>
<dbReference type="Pfam" id="PF09127">
    <property type="entry name" value="Leuk-A4-hydro_C"/>
    <property type="match status" value="1"/>
</dbReference>
<feature type="active site" description="Proton acceptor" evidence="13">
    <location>
        <position position="302"/>
    </location>
</feature>
<dbReference type="SUPFAM" id="SSF63737">
    <property type="entry name" value="Leukotriene A4 hydrolase N-terminal domain"/>
    <property type="match status" value="1"/>
</dbReference>
<evidence type="ECO:0000256" key="11">
    <source>
        <dbReference type="ARBA" id="ARBA00023049"/>
    </source>
</evidence>
<dbReference type="SMART" id="SM01263">
    <property type="entry name" value="Leuk-A4-hydro_C"/>
    <property type="match status" value="1"/>
</dbReference>
<keyword evidence="7 16" id="KW-0645">Protease</keyword>
<reference evidence="19" key="1">
    <citation type="submission" date="2017-02" db="EMBL/GenBank/DDBJ databases">
        <authorList>
            <person name="Tafer H."/>
            <person name="Lopandic K."/>
        </authorList>
    </citation>
    <scope>NUCLEOTIDE SEQUENCE [LARGE SCALE GENOMIC DNA]</scope>
    <source>
        <strain evidence="19">CBS 366.77</strain>
    </source>
</reference>
<dbReference type="InterPro" id="IPR001930">
    <property type="entry name" value="Peptidase_M1"/>
</dbReference>
<comment type="similarity">
    <text evidence="5 16">Belongs to the peptidase M1 family.</text>
</comment>
<dbReference type="Pfam" id="PF01433">
    <property type="entry name" value="Peptidase_M1"/>
    <property type="match status" value="1"/>
</dbReference>
<dbReference type="GO" id="GO:0004301">
    <property type="term" value="F:epoxide hydrolase activity"/>
    <property type="evidence" value="ECO:0007669"/>
    <property type="project" value="UniProtKB-EC"/>
</dbReference>
<comment type="cofactor">
    <cofactor evidence="15 16">
        <name>Zn(2+)</name>
        <dbReference type="ChEBI" id="CHEBI:29105"/>
    </cofactor>
    <text evidence="15 16">Binds 1 zinc ion per subunit.</text>
</comment>
<feature type="domain" description="Peptidase M1 leukotriene A4 hydrolase/aminopeptidase C-terminal" evidence="17">
    <location>
        <begin position="470"/>
        <end position="612"/>
    </location>
</feature>
<evidence type="ECO:0000259" key="17">
    <source>
        <dbReference type="SMART" id="SM01263"/>
    </source>
</evidence>
<dbReference type="GO" id="GO:0008270">
    <property type="term" value="F:zinc ion binding"/>
    <property type="evidence" value="ECO:0007669"/>
    <property type="project" value="InterPro"/>
</dbReference>
<dbReference type="InterPro" id="IPR042097">
    <property type="entry name" value="Aminopeptidase_N-like_N_sf"/>
</dbReference>
<dbReference type="PANTHER" id="PTHR45726">
    <property type="entry name" value="LEUKOTRIENE A-4 HYDROLASE"/>
    <property type="match status" value="1"/>
</dbReference>
<dbReference type="InterPro" id="IPR012777">
    <property type="entry name" value="LTA4H"/>
</dbReference>
<proteinExistence type="inferred from homology"/>
<dbReference type="PANTHER" id="PTHR45726:SF3">
    <property type="entry name" value="LEUKOTRIENE A-4 HYDROLASE"/>
    <property type="match status" value="1"/>
</dbReference>
<dbReference type="CDD" id="cd09599">
    <property type="entry name" value="M1_LTA4H"/>
    <property type="match status" value="1"/>
</dbReference>
<dbReference type="InterPro" id="IPR014782">
    <property type="entry name" value="Peptidase_M1_dom"/>
</dbReference>
<comment type="function">
    <text evidence="2">Aminopeptidase that preferentially cleaves di- and tripeptides. Also has low epoxide hydrolase activity (in vitro). Can hydrolyze the epoxide leukotriene LTA(4) but it forms preferentially 5,6-dihydroxy-7,9,11,14-eicosatetraenoic acid rather than the cytokine leukotriene B(4) as the product compared to the homologous mammalian enzyme (in vitro).</text>
</comment>
<evidence type="ECO:0000256" key="1">
    <source>
        <dbReference type="ARBA" id="ARBA00001268"/>
    </source>
</evidence>
<dbReference type="EC" id="3.3.2.10" evidence="16"/>
<dbReference type="InterPro" id="IPR015211">
    <property type="entry name" value="Peptidase_M1_C"/>
</dbReference>
<evidence type="ECO:0000256" key="14">
    <source>
        <dbReference type="PIRSR" id="PIRSR612777-2"/>
    </source>
</evidence>
<keyword evidence="11 16" id="KW-0482">Metalloprotease</keyword>
<dbReference type="OrthoDB" id="79562at2759"/>
<dbReference type="SUPFAM" id="SSF48371">
    <property type="entry name" value="ARM repeat"/>
    <property type="match status" value="1"/>
</dbReference>
<dbReference type="InterPro" id="IPR027268">
    <property type="entry name" value="Peptidase_M4/M1_CTD_sf"/>
</dbReference>
<evidence type="ECO:0000313" key="18">
    <source>
        <dbReference type="EMBL" id="RJE21137.1"/>
    </source>
</evidence>
<dbReference type="InterPro" id="IPR016024">
    <property type="entry name" value="ARM-type_fold"/>
</dbReference>
<dbReference type="InterPro" id="IPR034015">
    <property type="entry name" value="M1_LTA4H"/>
</dbReference>
<dbReference type="FunFam" id="1.10.390.10:FF:000009">
    <property type="entry name" value="Leukotriene A(4) hydrolase"/>
    <property type="match status" value="1"/>
</dbReference>
<keyword evidence="9 16" id="KW-0378">Hydrolase</keyword>
<dbReference type="Gene3D" id="1.25.40.320">
    <property type="entry name" value="Peptidase M1, leukotriene A4 hydrolase/aminopeptidase C-terminal domain"/>
    <property type="match status" value="1"/>
</dbReference>
<evidence type="ECO:0000256" key="4">
    <source>
        <dbReference type="ARBA" id="ARBA00004496"/>
    </source>
</evidence>
<feature type="binding site" evidence="14">
    <location>
        <begin position="141"/>
        <end position="143"/>
    </location>
    <ligand>
        <name>a peptide</name>
        <dbReference type="ChEBI" id="CHEBI:60466"/>
    </ligand>
</feature>
<dbReference type="Proteomes" id="UP000266188">
    <property type="component" value="Unassembled WGS sequence"/>
</dbReference>
<dbReference type="GO" id="GO:0004177">
    <property type="term" value="F:aminopeptidase activity"/>
    <property type="evidence" value="ECO:0007669"/>
    <property type="project" value="TreeGrafter"/>
</dbReference>
<dbReference type="Gene3D" id="2.60.40.1730">
    <property type="entry name" value="tricorn interacting facor f3 domain"/>
    <property type="match status" value="1"/>
</dbReference>
<feature type="binding site" evidence="15">
    <location>
        <position position="305"/>
    </location>
    <ligand>
        <name>Zn(2+)</name>
        <dbReference type="ChEBI" id="CHEBI:29105"/>
        <note>catalytic</note>
    </ligand>
</feature>
<keyword evidence="8 15" id="KW-0479">Metal-binding</keyword>